<accession>A0ABP0ZUY2</accession>
<gene>
    <name evidence="10" type="ORF">LODBEIA_P50250</name>
</gene>
<dbReference type="RefSeq" id="XP_066831963.1">
    <property type="nucleotide sequence ID" value="XM_066975312.1"/>
</dbReference>
<dbReference type="PANTHER" id="PTHR44215">
    <property type="entry name" value="WD REPEAT-CONTAINING PROTEIN 75"/>
    <property type="match status" value="1"/>
</dbReference>
<dbReference type="PROSITE" id="PS50294">
    <property type="entry name" value="WD_REPEATS_REGION"/>
    <property type="match status" value="1"/>
</dbReference>
<evidence type="ECO:0000256" key="2">
    <source>
        <dbReference type="ARBA" id="ARBA00022517"/>
    </source>
</evidence>
<keyword evidence="7" id="KW-0539">Nucleus</keyword>
<sequence>MPSKTIDEWSVSMLTGGVPVNFPYSASSASVFSEDGRYLITTLSHQIRVYFISTRQCIRTIDIDLSELADVKLDVTNPNHVVLFKSSGEIIVVNYKDKLIDPVISRTSIQQQLETLSVLSVVSVKHDKYVVVTGKALDKKKKGHGPHTRHLISVDRTADSVSHIVEIQNVLNYAVSLDTSKIAFVTADQSILLLDLEIFYSNSLDDVEPLSLTSAKNWEELIVSEVIPFQYRSPITCAAVSNDSIVALGTNSGVIQIVYGGSSENNSDSTTQRLLKWHFDQVNALYFTSDNNYLLSGGSEKVLVFWQLETEKKQFLPRLNGPIDKIAIDAHKNDYISLLLKTDVGNYEILLLSLVDLVSRLAVNTIRPKFANILKTTLSRTKKRYAKDASFRKEFNKLKLKYDYTCAFEIHSKTKNLYFPNESSIQAYDIIRNEQSFVQHAAPTISTGKVRGEQKIADPQIVLLKFSKDGEWMCTYDEVADSEIDSLMSKKDKQHALKFWKFNESKDKENKDNKDNKDSRNGFWELTSIIMDPHGKGTPVLSLIAAPTSYFNGVAFLTADNRGGLRVWRPTFPKEAYKVNTASTPNKQNKSQQIAWTLRKQKPASSSNSTFDAVSLAWSDDSSTIFMSHECSIDCVDSKTFDLVPDFQIPTLTESKIRAIHFLNNHLVVLSKTRFFVYDLIAAQLTDLVTKVHTTSGAKQLITVDAKRNLIGLAINFYENFEPSEADNLSIASKLYIFKPDQAKPIFVKEHDSGIASLRTDSKSFIFVDLECRAGSITSTLLEDVHDFRDVAGDDDDEEKKTGSLTDEIKSMLISAQGNVDLMNYKTDAGNMRPKQQQQNGSTEEDFEAAMSTSEKVVGLHTFQSVFQNLNGLQVDTIFDRITDILK</sequence>
<name>A0ABP0ZUY2_9ASCO</name>
<keyword evidence="3" id="KW-0698">rRNA processing</keyword>
<evidence type="ECO:0000313" key="10">
    <source>
        <dbReference type="EMBL" id="CAK9441156.1"/>
    </source>
</evidence>
<dbReference type="Proteomes" id="UP001497383">
    <property type="component" value="Chromosome 6"/>
</dbReference>
<proteinExistence type="predicted"/>
<dbReference type="PROSITE" id="PS50082">
    <property type="entry name" value="WD_REPEATS_2"/>
    <property type="match status" value="1"/>
</dbReference>
<protein>
    <recommendedName>
        <fullName evidence="12">NET1-associated nuclear protein 1</fullName>
    </recommendedName>
</protein>
<dbReference type="PANTHER" id="PTHR44215:SF1">
    <property type="entry name" value="WD REPEAT-CONTAINING PROTEIN 75"/>
    <property type="match status" value="1"/>
</dbReference>
<evidence type="ECO:0000256" key="9">
    <source>
        <dbReference type="SAM" id="MobiDB-lite"/>
    </source>
</evidence>
<evidence type="ECO:0000256" key="6">
    <source>
        <dbReference type="ARBA" id="ARBA00023163"/>
    </source>
</evidence>
<keyword evidence="6" id="KW-0804">Transcription</keyword>
<evidence type="ECO:0000313" key="11">
    <source>
        <dbReference type="Proteomes" id="UP001497383"/>
    </source>
</evidence>
<comment type="subcellular location">
    <subcellularLocation>
        <location evidence="1">Nucleus</location>
        <location evidence="1">Nucleolus</location>
    </subcellularLocation>
</comment>
<dbReference type="Gene3D" id="2.130.10.10">
    <property type="entry name" value="YVTN repeat-like/Quinoprotein amine dehydrogenase"/>
    <property type="match status" value="1"/>
</dbReference>
<keyword evidence="4 8" id="KW-0853">WD repeat</keyword>
<dbReference type="InterPro" id="IPR001680">
    <property type="entry name" value="WD40_rpt"/>
</dbReference>
<keyword evidence="5" id="KW-0677">Repeat</keyword>
<evidence type="ECO:0000256" key="5">
    <source>
        <dbReference type="ARBA" id="ARBA00022737"/>
    </source>
</evidence>
<evidence type="ECO:0000256" key="7">
    <source>
        <dbReference type="ARBA" id="ARBA00023242"/>
    </source>
</evidence>
<dbReference type="GeneID" id="92210221"/>
<evidence type="ECO:0000256" key="4">
    <source>
        <dbReference type="ARBA" id="ARBA00022574"/>
    </source>
</evidence>
<evidence type="ECO:0000256" key="3">
    <source>
        <dbReference type="ARBA" id="ARBA00022552"/>
    </source>
</evidence>
<keyword evidence="11" id="KW-1185">Reference proteome</keyword>
<dbReference type="Pfam" id="PF23869">
    <property type="entry name" value="Beta-prop_WDR75_1st"/>
    <property type="match status" value="1"/>
</dbReference>
<dbReference type="SUPFAM" id="SSF82171">
    <property type="entry name" value="DPP6 N-terminal domain-like"/>
    <property type="match status" value="1"/>
</dbReference>
<dbReference type="SUPFAM" id="SSF63825">
    <property type="entry name" value="YWTD domain"/>
    <property type="match status" value="1"/>
</dbReference>
<dbReference type="EMBL" id="OZ022410">
    <property type="protein sequence ID" value="CAK9441156.1"/>
    <property type="molecule type" value="Genomic_DNA"/>
</dbReference>
<feature type="region of interest" description="Disordered" evidence="9">
    <location>
        <begin position="830"/>
        <end position="850"/>
    </location>
</feature>
<evidence type="ECO:0008006" key="12">
    <source>
        <dbReference type="Google" id="ProtNLM"/>
    </source>
</evidence>
<dbReference type="InterPro" id="IPR015943">
    <property type="entry name" value="WD40/YVTN_repeat-like_dom_sf"/>
</dbReference>
<organism evidence="10 11">
    <name type="scientific">Lodderomyces beijingensis</name>
    <dbReference type="NCBI Taxonomy" id="1775926"/>
    <lineage>
        <taxon>Eukaryota</taxon>
        <taxon>Fungi</taxon>
        <taxon>Dikarya</taxon>
        <taxon>Ascomycota</taxon>
        <taxon>Saccharomycotina</taxon>
        <taxon>Pichiomycetes</taxon>
        <taxon>Debaryomycetaceae</taxon>
        <taxon>Candida/Lodderomyces clade</taxon>
        <taxon>Lodderomyces</taxon>
    </lineage>
</organism>
<feature type="repeat" description="WD" evidence="8">
    <location>
        <begin position="275"/>
        <end position="316"/>
    </location>
</feature>
<dbReference type="InterPro" id="IPR053826">
    <property type="entry name" value="WDR75"/>
</dbReference>
<keyword evidence="2" id="KW-0690">Ribosome biogenesis</keyword>
<reference evidence="10 11" key="1">
    <citation type="submission" date="2024-03" db="EMBL/GenBank/DDBJ databases">
        <authorList>
            <person name="Brejova B."/>
        </authorList>
    </citation>
    <scope>NUCLEOTIDE SEQUENCE [LARGE SCALE GENOMIC DNA]</scope>
    <source>
        <strain evidence="10 11">CBS 14171</strain>
    </source>
</reference>
<evidence type="ECO:0000256" key="1">
    <source>
        <dbReference type="ARBA" id="ARBA00004604"/>
    </source>
</evidence>
<evidence type="ECO:0000256" key="8">
    <source>
        <dbReference type="PROSITE-ProRule" id="PRU00221"/>
    </source>
</evidence>